<reference evidence="6" key="1">
    <citation type="journal article" date="2014" name="Int. J. Syst. Evol. Microbiol.">
        <title>Complete genome sequence of Corynebacterium casei LMG S-19264T (=DSM 44701T), isolated from a smear-ripened cheese.</title>
        <authorList>
            <consortium name="US DOE Joint Genome Institute (JGI-PGF)"/>
            <person name="Walter F."/>
            <person name="Albersmeier A."/>
            <person name="Kalinowski J."/>
            <person name="Ruckert C."/>
        </authorList>
    </citation>
    <scope>NUCLEOTIDE SEQUENCE</scope>
    <source>
        <strain evidence="6">CGMCC 4.7679</strain>
    </source>
</reference>
<keyword evidence="3" id="KW-0804">Transcription</keyword>
<dbReference type="AlphaFoldDB" id="A0A8H9M8P8"/>
<evidence type="ECO:0000256" key="2">
    <source>
        <dbReference type="ARBA" id="ARBA00023125"/>
    </source>
</evidence>
<dbReference type="Pfam" id="PF01614">
    <property type="entry name" value="IclR_C"/>
    <property type="match status" value="1"/>
</dbReference>
<evidence type="ECO:0000259" key="5">
    <source>
        <dbReference type="PROSITE" id="PS51078"/>
    </source>
</evidence>
<dbReference type="InterPro" id="IPR036390">
    <property type="entry name" value="WH_DNA-bd_sf"/>
</dbReference>
<comment type="caution">
    <text evidence="6">The sequence shown here is derived from an EMBL/GenBank/DDBJ whole genome shotgun (WGS) entry which is preliminary data.</text>
</comment>
<evidence type="ECO:0000256" key="3">
    <source>
        <dbReference type="ARBA" id="ARBA00023163"/>
    </source>
</evidence>
<protein>
    <submittedName>
        <fullName evidence="6">IclR family transcriptional regulator</fullName>
    </submittedName>
</protein>
<evidence type="ECO:0000256" key="1">
    <source>
        <dbReference type="ARBA" id="ARBA00023015"/>
    </source>
</evidence>
<reference evidence="6" key="2">
    <citation type="submission" date="2020-09" db="EMBL/GenBank/DDBJ databases">
        <authorList>
            <person name="Sun Q."/>
            <person name="Zhou Y."/>
        </authorList>
    </citation>
    <scope>NUCLEOTIDE SEQUENCE</scope>
    <source>
        <strain evidence="6">CGMCC 4.7679</strain>
    </source>
</reference>
<dbReference type="SMART" id="SM00346">
    <property type="entry name" value="HTH_ICLR"/>
    <property type="match status" value="1"/>
</dbReference>
<proteinExistence type="predicted"/>
<dbReference type="Proteomes" id="UP000658656">
    <property type="component" value="Unassembled WGS sequence"/>
</dbReference>
<dbReference type="GO" id="GO:0003677">
    <property type="term" value="F:DNA binding"/>
    <property type="evidence" value="ECO:0007669"/>
    <property type="project" value="UniProtKB-KW"/>
</dbReference>
<dbReference type="InterPro" id="IPR036388">
    <property type="entry name" value="WH-like_DNA-bd_sf"/>
</dbReference>
<dbReference type="PANTHER" id="PTHR30136:SF24">
    <property type="entry name" value="HTH-TYPE TRANSCRIPTIONAL REPRESSOR ALLR"/>
    <property type="match status" value="1"/>
</dbReference>
<keyword evidence="1" id="KW-0805">Transcription regulation</keyword>
<dbReference type="PROSITE" id="PS51077">
    <property type="entry name" value="HTH_ICLR"/>
    <property type="match status" value="1"/>
</dbReference>
<feature type="domain" description="IclR-ED" evidence="5">
    <location>
        <begin position="62"/>
        <end position="245"/>
    </location>
</feature>
<evidence type="ECO:0000313" key="7">
    <source>
        <dbReference type="Proteomes" id="UP000658656"/>
    </source>
</evidence>
<dbReference type="Gene3D" id="3.30.450.40">
    <property type="match status" value="1"/>
</dbReference>
<dbReference type="SUPFAM" id="SSF55781">
    <property type="entry name" value="GAF domain-like"/>
    <property type="match status" value="1"/>
</dbReference>
<sequence>MSQSLDRGLSVLGALARGTDTLDALAEELGVHKSTVLRLLRTLEAHHFVRREGQRHYRLGSALFDLASRALEDRDVRRSAAPALAALNARTGHTVHLATYEEGEVVYVDKYEGRHSVRMYSRIGKRAPLHCTAVGKVLVAAFDPERREEIARSLEYPALTGNTITTAEAYLDELARVAEQGYAVDNAEHEDFIHCVAAPVRGPGGAVLAAVSLSVPRVLLDYDGLLALLPELTATAEEASVHSGWTGQ</sequence>
<dbReference type="InterPro" id="IPR050707">
    <property type="entry name" value="HTH_MetabolicPath_Reg"/>
</dbReference>
<organism evidence="6 7">
    <name type="scientific">Amycolatopsis bartoniae</name>
    <dbReference type="NCBI Taxonomy" id="941986"/>
    <lineage>
        <taxon>Bacteria</taxon>
        <taxon>Bacillati</taxon>
        <taxon>Actinomycetota</taxon>
        <taxon>Actinomycetes</taxon>
        <taxon>Pseudonocardiales</taxon>
        <taxon>Pseudonocardiaceae</taxon>
        <taxon>Amycolatopsis</taxon>
    </lineage>
</organism>
<dbReference type="GO" id="GO:0045892">
    <property type="term" value="P:negative regulation of DNA-templated transcription"/>
    <property type="evidence" value="ECO:0007669"/>
    <property type="project" value="TreeGrafter"/>
</dbReference>
<keyword evidence="2" id="KW-0238">DNA-binding</keyword>
<gene>
    <name evidence="6" type="ORF">GCM10017566_68900</name>
</gene>
<dbReference type="GO" id="GO:0003700">
    <property type="term" value="F:DNA-binding transcription factor activity"/>
    <property type="evidence" value="ECO:0007669"/>
    <property type="project" value="TreeGrafter"/>
</dbReference>
<evidence type="ECO:0000313" key="6">
    <source>
        <dbReference type="EMBL" id="GHF85115.1"/>
    </source>
</evidence>
<dbReference type="EMBL" id="BNAV01000018">
    <property type="protein sequence ID" value="GHF85115.1"/>
    <property type="molecule type" value="Genomic_DNA"/>
</dbReference>
<dbReference type="InterPro" id="IPR014757">
    <property type="entry name" value="Tscrpt_reg_IclR_C"/>
</dbReference>
<dbReference type="OrthoDB" id="9807558at2"/>
<dbReference type="Pfam" id="PF09339">
    <property type="entry name" value="HTH_IclR"/>
    <property type="match status" value="1"/>
</dbReference>
<dbReference type="PANTHER" id="PTHR30136">
    <property type="entry name" value="HELIX-TURN-HELIX TRANSCRIPTIONAL REGULATOR, ICLR FAMILY"/>
    <property type="match status" value="1"/>
</dbReference>
<name>A0A8H9M8P8_9PSEU</name>
<dbReference type="RefSeq" id="WP_145938804.1">
    <property type="nucleotide sequence ID" value="NZ_BNAV01000018.1"/>
</dbReference>
<dbReference type="Gene3D" id="1.10.10.10">
    <property type="entry name" value="Winged helix-like DNA-binding domain superfamily/Winged helix DNA-binding domain"/>
    <property type="match status" value="1"/>
</dbReference>
<accession>A0A8H9M8P8</accession>
<dbReference type="InterPro" id="IPR005471">
    <property type="entry name" value="Tscrpt_reg_IclR_N"/>
</dbReference>
<dbReference type="PROSITE" id="PS51078">
    <property type="entry name" value="ICLR_ED"/>
    <property type="match status" value="1"/>
</dbReference>
<keyword evidence="7" id="KW-1185">Reference proteome</keyword>
<dbReference type="SUPFAM" id="SSF46785">
    <property type="entry name" value="Winged helix' DNA-binding domain"/>
    <property type="match status" value="1"/>
</dbReference>
<dbReference type="InterPro" id="IPR029016">
    <property type="entry name" value="GAF-like_dom_sf"/>
</dbReference>
<feature type="domain" description="HTH iclR-type" evidence="4">
    <location>
        <begin position="2"/>
        <end position="61"/>
    </location>
</feature>
<evidence type="ECO:0000259" key="4">
    <source>
        <dbReference type="PROSITE" id="PS51077"/>
    </source>
</evidence>